<evidence type="ECO:0000256" key="2">
    <source>
        <dbReference type="ARBA" id="ARBA00022475"/>
    </source>
</evidence>
<sequence>MLRMTIGLKNRYPLHIQIATLFTLLILAIGSVIILFNHQQLTKLTELSTLEKYQKTGEAIAVELNGITRSMSLSVNILASLPITENTQFEQQMTSVNRLTELLNLNSYASALYSGYDNGDFFLLRRATDLSNKLFLAPVNTAWIIQRNYQVDGDAVKDYLFLDLQKNIISSRKVMNEPFDPRLRSWFTQALQNNRMVVSPIYIYKATGEPGITFSKRAVNQHAVVGLDISLAALNQFLQQQNLPTGSHAMIIDAQNEVIANLPVLASRETLNPVLKTLLELNQTSPEKSGISRLFTSENESWYGSVISIDENKYQLVIATPADYLTINANQIRNNSTFITFILLLLSLPIIWFFSLKISHPLIRLRQDADAISNLDFESQEGENSLIKEIDELHFSMRKMKLTLNQFISMGNILAAGHNFSAKMEGLLLETTQIANMSGGVIFLNDSNNPGFSPIAFLWNNESIDTACMPKLALDDAYFTPFNSVLWGKTSTGVVNNDNLWLPLQKILADKLPLYFIAAPIQSHDHQLLGFLLLFNSNAPNQQRELSRIQLVNALVGSLSISVEAQHLLQEQKNLLDSFIKLIAGAIDAKSAYTGGHCQRVPVITEMLAKVAVEAKEGPFASFTLNEDEWEELRTACWLHDCGKITTPEFVVDKATKLETIYNRIHEVRLRFEVLKREKEISFLHQCLAHPEQVADWSLLTQQLLQIDEDFYFIAQCNIGQEELSDAAISRIHQIAEYRWNRTLDDRIGIGHEEMRRKNRSPQASLPVSEPLLADREEHIIYRDDKGKHPEYDDFKVQPPTYQYNLGEIYNLSIKRGTLNEEERYKINEHIMQTIIMLKKLPFPRTMANVPAIAGGHHERVDGKGYPNQLHAEQMSITTRMMAIADVFEALTAADRPYKTGKKLSESLNIMANMVNDHHLDRQLFILFLQSGVWQEYAGVYLQPDKIDAIDIAALMRKVAES</sequence>
<evidence type="ECO:0000313" key="9">
    <source>
        <dbReference type="EMBL" id="SUQ37426.1"/>
    </source>
</evidence>
<keyword evidence="4 6" id="KW-1133">Transmembrane helix</keyword>
<evidence type="ECO:0000256" key="5">
    <source>
        <dbReference type="ARBA" id="ARBA00023136"/>
    </source>
</evidence>
<reference evidence="9 10" key="2">
    <citation type="submission" date="2018-06" db="EMBL/GenBank/DDBJ databases">
        <authorList>
            <consortium name="Pathogen Informatics"/>
            <person name="Doyle S."/>
        </authorList>
    </citation>
    <scope>NUCLEOTIDE SEQUENCE [LARGE SCALE GENOMIC DNA]</scope>
    <source>
        <strain evidence="9 10">NCTC10476</strain>
    </source>
</reference>
<evidence type="ECO:0000313" key="10">
    <source>
        <dbReference type="Proteomes" id="UP000255169"/>
    </source>
</evidence>
<dbReference type="GO" id="GO:0071111">
    <property type="term" value="F:cyclic-guanylate-specific phosphodiesterase activity"/>
    <property type="evidence" value="ECO:0007669"/>
    <property type="project" value="UniProtKB-EC"/>
</dbReference>
<evidence type="ECO:0000256" key="3">
    <source>
        <dbReference type="ARBA" id="ARBA00022692"/>
    </source>
</evidence>
<dbReference type="OrthoDB" id="9764808at2"/>
<dbReference type="EC" id="3.1.4.52" evidence="9"/>
<dbReference type="Gene3D" id="3.30.450.20">
    <property type="entry name" value="PAS domain"/>
    <property type="match status" value="2"/>
</dbReference>
<dbReference type="Proteomes" id="UP000255169">
    <property type="component" value="Unassembled WGS sequence"/>
</dbReference>
<dbReference type="InterPro" id="IPR033479">
    <property type="entry name" value="dCache_1"/>
</dbReference>
<dbReference type="PATRIC" id="fig|29486.44.peg.973"/>
<dbReference type="CDD" id="cd00077">
    <property type="entry name" value="HDc"/>
    <property type="match status" value="2"/>
</dbReference>
<evidence type="ECO:0000313" key="8">
    <source>
        <dbReference type="EMBL" id="CEK27967.1"/>
    </source>
</evidence>
<keyword evidence="5 6" id="KW-0472">Membrane</keyword>
<proteinExistence type="predicted"/>
<reference evidence="8" key="1">
    <citation type="journal article" date="2015" name="Genome Announc.">
        <title>Complete Genome Sequence of Yersinia ruckeri Strain CSF007-82, Etiologic Agent of Red Mouth Disease in Salmonid Fish.</title>
        <authorList>
            <person name="Nelson M.C."/>
            <person name="LaPatra S.E."/>
            <person name="Welch T.J."/>
            <person name="Graf J."/>
        </authorList>
    </citation>
    <scope>NUCLEOTIDE SEQUENCE</scope>
    <source>
        <strain evidence="8">CSF007-82</strain>
    </source>
</reference>
<dbReference type="GeneID" id="66879896"/>
<dbReference type="Pfam" id="PF13487">
    <property type="entry name" value="HD_5"/>
    <property type="match status" value="1"/>
</dbReference>
<dbReference type="STRING" id="29486.UGYR_03575"/>
<feature type="transmembrane region" description="Helical" evidence="6">
    <location>
        <begin position="338"/>
        <end position="356"/>
    </location>
</feature>
<dbReference type="InterPro" id="IPR037522">
    <property type="entry name" value="HD_GYP_dom"/>
</dbReference>
<protein>
    <submittedName>
        <fullName evidence="8">Chemotactic transducer-related protein</fullName>
    </submittedName>
    <submittedName>
        <fullName evidence="9">HAMP domain-containing protein</fullName>
        <ecNumber evidence="9">3.1.4.52</ecNumber>
    </submittedName>
</protein>
<dbReference type="PANTHER" id="PTHR43155">
    <property type="entry name" value="CYCLIC DI-GMP PHOSPHODIESTERASE PA4108-RELATED"/>
    <property type="match status" value="1"/>
</dbReference>
<keyword evidence="2" id="KW-1003">Cell membrane</keyword>
<comment type="subcellular location">
    <subcellularLocation>
        <location evidence="1">Cell membrane</location>
        <topology evidence="1">Multi-pass membrane protein</topology>
    </subcellularLocation>
</comment>
<dbReference type="eggNOG" id="COG2206">
    <property type="taxonomic scope" value="Bacteria"/>
</dbReference>
<gene>
    <name evidence="9" type="primary">rpfG</name>
    <name evidence="8" type="ORF">CSF007_11105</name>
    <name evidence="9" type="ORF">NCTC10476_03554</name>
</gene>
<dbReference type="Gene3D" id="6.10.340.10">
    <property type="match status" value="1"/>
</dbReference>
<keyword evidence="3 6" id="KW-0812">Transmembrane</keyword>
<evidence type="ECO:0000256" key="6">
    <source>
        <dbReference type="SAM" id="Phobius"/>
    </source>
</evidence>
<dbReference type="PANTHER" id="PTHR43155:SF2">
    <property type="entry name" value="CYCLIC DI-GMP PHOSPHODIESTERASE PA4108"/>
    <property type="match status" value="1"/>
</dbReference>
<evidence type="ECO:0000256" key="4">
    <source>
        <dbReference type="ARBA" id="ARBA00022989"/>
    </source>
</evidence>
<dbReference type="SUPFAM" id="SSF55781">
    <property type="entry name" value="GAF domain-like"/>
    <property type="match status" value="1"/>
</dbReference>
<keyword evidence="10" id="KW-1185">Reference proteome</keyword>
<dbReference type="InterPro" id="IPR003607">
    <property type="entry name" value="HD/PDEase_dom"/>
</dbReference>
<accession>A0A085U8X2</accession>
<dbReference type="AlphaFoldDB" id="A0A085U8X2"/>
<dbReference type="Gene3D" id="1.10.3210.10">
    <property type="entry name" value="Hypothetical protein af1432"/>
    <property type="match status" value="2"/>
</dbReference>
<evidence type="ECO:0000259" key="7">
    <source>
        <dbReference type="PROSITE" id="PS51832"/>
    </source>
</evidence>
<dbReference type="CDD" id="cd18773">
    <property type="entry name" value="PDC1_HK_sensor"/>
    <property type="match status" value="1"/>
</dbReference>
<evidence type="ECO:0000256" key="1">
    <source>
        <dbReference type="ARBA" id="ARBA00004651"/>
    </source>
</evidence>
<dbReference type="PROSITE" id="PS51832">
    <property type="entry name" value="HD_GYP"/>
    <property type="match status" value="1"/>
</dbReference>
<dbReference type="SMART" id="SM00471">
    <property type="entry name" value="HDc"/>
    <property type="match status" value="1"/>
</dbReference>
<dbReference type="EMBL" id="LN681231">
    <property type="protein sequence ID" value="CEK27967.1"/>
    <property type="molecule type" value="Genomic_DNA"/>
</dbReference>
<dbReference type="Pfam" id="PF02743">
    <property type="entry name" value="dCache_1"/>
    <property type="match status" value="1"/>
</dbReference>
<dbReference type="KEGG" id="yrb:UGYR_03575"/>
<dbReference type="RefSeq" id="WP_038241986.1">
    <property type="nucleotide sequence ID" value="NZ_CCYO01000032.1"/>
</dbReference>
<dbReference type="SUPFAM" id="SSF109604">
    <property type="entry name" value="HD-domain/PDEase-like"/>
    <property type="match status" value="2"/>
</dbReference>
<name>A0A085U8X2_YERRU</name>
<dbReference type="SUPFAM" id="SSF103190">
    <property type="entry name" value="Sensory domain-like"/>
    <property type="match status" value="1"/>
</dbReference>
<dbReference type="EMBL" id="UHJG01000002">
    <property type="protein sequence ID" value="SUQ37426.1"/>
    <property type="molecule type" value="Genomic_DNA"/>
</dbReference>
<dbReference type="GO" id="GO:0005886">
    <property type="term" value="C:plasma membrane"/>
    <property type="evidence" value="ECO:0007669"/>
    <property type="project" value="UniProtKB-SubCell"/>
</dbReference>
<dbReference type="InterPro" id="IPR029151">
    <property type="entry name" value="Sensor-like_sf"/>
</dbReference>
<keyword evidence="9" id="KW-0378">Hydrolase</keyword>
<feature type="transmembrane region" description="Helical" evidence="6">
    <location>
        <begin position="12"/>
        <end position="36"/>
    </location>
</feature>
<organism evidence="9 10">
    <name type="scientific">Yersinia ruckeri</name>
    <dbReference type="NCBI Taxonomy" id="29486"/>
    <lineage>
        <taxon>Bacteria</taxon>
        <taxon>Pseudomonadati</taxon>
        <taxon>Pseudomonadota</taxon>
        <taxon>Gammaproteobacteria</taxon>
        <taxon>Enterobacterales</taxon>
        <taxon>Yersiniaceae</taxon>
        <taxon>Yersinia</taxon>
    </lineage>
</organism>
<feature type="domain" description="HD-GYP" evidence="7">
    <location>
        <begin position="721"/>
        <end position="943"/>
    </location>
</feature>